<feature type="coiled-coil region" evidence="1">
    <location>
        <begin position="701"/>
        <end position="753"/>
    </location>
</feature>
<dbReference type="PANTHER" id="PTHR43081:SF1">
    <property type="entry name" value="ADENYLATE CYCLASE, TERMINAL-DIFFERENTIATION SPECIFIC"/>
    <property type="match status" value="1"/>
</dbReference>
<dbReference type="OrthoDB" id="2021138at2759"/>
<keyword evidence="5" id="KW-1185">Reference proteome</keyword>
<sequence>MPPVAVKDRSISLILDWNNIHRTEIEVLPTKGNNNNASSKLPLLSKNGPASPVPPKSPPLVTRTGDQDKLRRLQLGLPSGASEFSSRTLPTKVSNDNIPYSFYVSLVKEKETIERQLEIFKELNHDLDGQLCEARKRAAAGEIRAVDAEAQMKSMSMELARSTIDLDAQEAMNRVRKDVDNINRQEREQIARLEEQLQEAESNVDELRGELEHQKTIQNVIEEQVTRLKEEQKRNSQNTTKFTLTELELAQHNLKQEFRDAVSNLNTLKQRVENSKIMPSMSSDSLASGKNGMLFVMQNGKILEENAPTGKITLVFSDVMGSTSMWEQEPQGMSEALKTHNRILRRNISIFGGYEVKTEGDSFMVAFSDASKAVIFCLHVQEDLVDAKWPEDIMNLNKPYSLSDDGSGLYKGLRIRMGCHTGQPINQKDPTTGRMDYFGRMVNKAARLSAIATGGQVIVSGACWDQVKHSAALQEMMISKPLGKYKLRDIAGDTHVIQVTHKRFEKREFPPLKSSDQQEKPPNLFHSEVQQLMVDNESLKKQMEMLEGQLLEFNTKYADLETKLKEARHLYEESEGAGEYISGLFDQLSLLMGQRNNIQEFINTIEDKHIEQRLDALNLRLDSVMLQPVEVDSDDEAEAELPPIRPKREEEHKKLKEVKEQLAKRTSEKATFAKMLKESQDKMVKAERSYQASISKKQGHIASLEARVKALETHNSVLVQRQPSVVGLADEEKVQLQHDLARAKADVEALSRMVLNQMERGNGQGGFTTIITGKALEYDPSVMSAGKCVFLKTSLRKHSAALESQEMSEVGSSRASESFFLILPSATRWLLRHEELMFDCLCIDWFTRMRESWGPHFTHWRQTRRSMSGDCGSPDYIDWTPVTDAGKSQGCNTGYHGAHEEFYLPMQQRSLQRHFRSSIIRANYQDSGCTILSTEVTFEEEELFDTSCQKNKTSWWGVEDRRSIAQNLFCNDCKCLYRKVYPLNTCLVIDGAFVKFIDNFPTMSSFVPKRSGIVTDRS</sequence>
<dbReference type="InterPro" id="IPR050697">
    <property type="entry name" value="Adenylyl/Guanylyl_Cyclase_3/4"/>
</dbReference>
<evidence type="ECO:0000259" key="3">
    <source>
        <dbReference type="PROSITE" id="PS50125"/>
    </source>
</evidence>
<protein>
    <recommendedName>
        <fullName evidence="3">Guanylate cyclase domain-containing protein</fullName>
    </recommendedName>
</protein>
<evidence type="ECO:0000256" key="1">
    <source>
        <dbReference type="SAM" id="Coils"/>
    </source>
</evidence>
<reference evidence="4 5" key="1">
    <citation type="journal article" date="2018" name="Genome Biol. Evol.">
        <title>Multiple Roots of Fruiting Body Formation in Amoebozoa.</title>
        <authorList>
            <person name="Hillmann F."/>
            <person name="Forbes G."/>
            <person name="Novohradska S."/>
            <person name="Ferling I."/>
            <person name="Riege K."/>
            <person name="Groth M."/>
            <person name="Westermann M."/>
            <person name="Marz M."/>
            <person name="Spaller T."/>
            <person name="Winckler T."/>
            <person name="Schaap P."/>
            <person name="Glockner G."/>
        </authorList>
    </citation>
    <scope>NUCLEOTIDE SEQUENCE [LARGE SCALE GENOMIC DNA]</scope>
    <source>
        <strain evidence="4 5">Jena</strain>
    </source>
</reference>
<dbReference type="PANTHER" id="PTHR43081">
    <property type="entry name" value="ADENYLATE CYCLASE, TERMINAL-DIFFERENTIATION SPECIFIC-RELATED"/>
    <property type="match status" value="1"/>
</dbReference>
<gene>
    <name evidence="4" type="ORF">PROFUN_09362</name>
</gene>
<dbReference type="InParanoid" id="A0A2P6NGW8"/>
<dbReference type="SMART" id="SM00044">
    <property type="entry name" value="CYCc"/>
    <property type="match status" value="1"/>
</dbReference>
<feature type="coiled-coil region" evidence="1">
    <location>
        <begin position="529"/>
        <end position="577"/>
    </location>
</feature>
<evidence type="ECO:0000313" key="5">
    <source>
        <dbReference type="Proteomes" id="UP000241769"/>
    </source>
</evidence>
<dbReference type="InterPro" id="IPR029787">
    <property type="entry name" value="Nucleotide_cyclase"/>
</dbReference>
<keyword evidence="1" id="KW-0175">Coiled coil</keyword>
<accession>A0A2P6NGW8</accession>
<dbReference type="GO" id="GO:0009190">
    <property type="term" value="P:cyclic nucleotide biosynthetic process"/>
    <property type="evidence" value="ECO:0007669"/>
    <property type="project" value="InterPro"/>
</dbReference>
<dbReference type="InterPro" id="IPR001054">
    <property type="entry name" value="A/G_cyclase"/>
</dbReference>
<dbReference type="CDD" id="cd07302">
    <property type="entry name" value="CHD"/>
    <property type="match status" value="1"/>
</dbReference>
<evidence type="ECO:0000256" key="2">
    <source>
        <dbReference type="SAM" id="MobiDB-lite"/>
    </source>
</evidence>
<dbReference type="Gene3D" id="3.30.70.1230">
    <property type="entry name" value="Nucleotide cyclase"/>
    <property type="match status" value="1"/>
</dbReference>
<dbReference type="AlphaFoldDB" id="A0A2P6NGW8"/>
<dbReference type="EMBL" id="MDYQ01000087">
    <property type="protein sequence ID" value="PRP83198.1"/>
    <property type="molecule type" value="Genomic_DNA"/>
</dbReference>
<proteinExistence type="predicted"/>
<name>A0A2P6NGW8_9EUKA</name>
<dbReference type="STRING" id="1890364.A0A2P6NGW8"/>
<dbReference type="Pfam" id="PF00211">
    <property type="entry name" value="Guanylate_cyc"/>
    <property type="match status" value="1"/>
</dbReference>
<dbReference type="Proteomes" id="UP000241769">
    <property type="component" value="Unassembled WGS sequence"/>
</dbReference>
<feature type="region of interest" description="Disordered" evidence="2">
    <location>
        <begin position="30"/>
        <end position="66"/>
    </location>
</feature>
<feature type="coiled-coil region" evidence="1">
    <location>
        <begin position="168"/>
        <end position="217"/>
    </location>
</feature>
<dbReference type="SUPFAM" id="SSF55073">
    <property type="entry name" value="Nucleotide cyclase"/>
    <property type="match status" value="1"/>
</dbReference>
<feature type="region of interest" description="Disordered" evidence="2">
    <location>
        <begin position="632"/>
        <end position="653"/>
    </location>
</feature>
<dbReference type="PROSITE" id="PS50125">
    <property type="entry name" value="GUANYLATE_CYCLASE_2"/>
    <property type="match status" value="1"/>
</dbReference>
<comment type="caution">
    <text evidence="4">The sequence shown here is derived from an EMBL/GenBank/DDBJ whole genome shotgun (WGS) entry which is preliminary data.</text>
</comment>
<feature type="domain" description="Guanylate cyclase" evidence="3">
    <location>
        <begin position="313"/>
        <end position="449"/>
    </location>
</feature>
<dbReference type="GO" id="GO:0035556">
    <property type="term" value="P:intracellular signal transduction"/>
    <property type="evidence" value="ECO:0007669"/>
    <property type="project" value="InterPro"/>
</dbReference>
<evidence type="ECO:0000313" key="4">
    <source>
        <dbReference type="EMBL" id="PRP83198.1"/>
    </source>
</evidence>
<organism evidence="4 5">
    <name type="scientific">Planoprotostelium fungivorum</name>
    <dbReference type="NCBI Taxonomy" id="1890364"/>
    <lineage>
        <taxon>Eukaryota</taxon>
        <taxon>Amoebozoa</taxon>
        <taxon>Evosea</taxon>
        <taxon>Variosea</taxon>
        <taxon>Cavosteliida</taxon>
        <taxon>Cavosteliaceae</taxon>
        <taxon>Planoprotostelium</taxon>
    </lineage>
</organism>